<accession>A0A0L0HLU0</accession>
<reference evidence="2 3" key="1">
    <citation type="submission" date="2009-08" db="EMBL/GenBank/DDBJ databases">
        <title>The Genome Sequence of Spizellomyces punctatus strain DAOM BR117.</title>
        <authorList>
            <consortium name="The Broad Institute Genome Sequencing Platform"/>
            <person name="Russ C."/>
            <person name="Cuomo C."/>
            <person name="Shea T."/>
            <person name="Young S.K."/>
            <person name="Zeng Q."/>
            <person name="Koehrsen M."/>
            <person name="Haas B."/>
            <person name="Borodovsky M."/>
            <person name="Guigo R."/>
            <person name="Alvarado L."/>
            <person name="Berlin A."/>
            <person name="Bochicchio J."/>
            <person name="Borenstein D."/>
            <person name="Chapman S."/>
            <person name="Chen Z."/>
            <person name="Engels R."/>
            <person name="Freedman E."/>
            <person name="Gellesch M."/>
            <person name="Goldberg J."/>
            <person name="Griggs A."/>
            <person name="Gujja S."/>
            <person name="Heiman D."/>
            <person name="Hepburn T."/>
            <person name="Howarth C."/>
            <person name="Jen D."/>
            <person name="Larson L."/>
            <person name="Lewis B."/>
            <person name="Mehta T."/>
            <person name="Park D."/>
            <person name="Pearson M."/>
            <person name="Roberts A."/>
            <person name="Saif S."/>
            <person name="Shenoy N."/>
            <person name="Sisk P."/>
            <person name="Stolte C."/>
            <person name="Sykes S."/>
            <person name="Thomson T."/>
            <person name="Walk T."/>
            <person name="White J."/>
            <person name="Yandava C."/>
            <person name="Burger G."/>
            <person name="Gray M.W."/>
            <person name="Holland P.W.H."/>
            <person name="King N."/>
            <person name="Lang F.B.F."/>
            <person name="Roger A.J."/>
            <person name="Ruiz-Trillo I."/>
            <person name="Lander E."/>
            <person name="Nusbaum C."/>
        </authorList>
    </citation>
    <scope>NUCLEOTIDE SEQUENCE [LARGE SCALE GENOMIC DNA]</scope>
    <source>
        <strain evidence="2 3">DAOM BR117</strain>
    </source>
</reference>
<dbReference type="OMA" id="PFYFGTY"/>
<dbReference type="SUPFAM" id="SSF48208">
    <property type="entry name" value="Six-hairpin glycosidases"/>
    <property type="match status" value="1"/>
</dbReference>
<dbReference type="InParanoid" id="A0A0L0HLU0"/>
<dbReference type="GO" id="GO:0005975">
    <property type="term" value="P:carbohydrate metabolic process"/>
    <property type="evidence" value="ECO:0007669"/>
    <property type="project" value="InterPro"/>
</dbReference>
<dbReference type="InterPro" id="IPR012341">
    <property type="entry name" value="6hp_glycosidase-like_sf"/>
</dbReference>
<dbReference type="PANTHER" id="PTHR42899">
    <property type="entry name" value="SPERMATOGENESIS-ASSOCIATED PROTEIN 20"/>
    <property type="match status" value="1"/>
</dbReference>
<dbReference type="RefSeq" id="XP_016610072.1">
    <property type="nucleotide sequence ID" value="XM_016750821.1"/>
</dbReference>
<dbReference type="SUPFAM" id="SSF52833">
    <property type="entry name" value="Thioredoxin-like"/>
    <property type="match status" value="1"/>
</dbReference>
<evidence type="ECO:0000259" key="1">
    <source>
        <dbReference type="Pfam" id="PF03190"/>
    </source>
</evidence>
<sequence length="851" mass="96321">MTHVPLSPNSACVLIPAFSPRRPLSFHLHHRMLRSLFQHTVINKSTLSRIPERVHVLSLLQIHLDFTLRRTTTTMPQAHTNRLAKEQSPYLLQHQHNPVDWYPWGDEAFKVSKDEDKPIFLSVGYSTCHWCHVMEKESFENEDIAKIMNDGFVNIKVDREERPNVDRVYMTFVQATTGHGGWPMSVFLTPDLKPIFGGTYFPPDDRWGQPGFPTVLRQISKMWTTNKTKMMESGDRIIDALRDGLESKPGSRSIPVEAISWTVLDKAYGYYKKTFDEKYGGFGDAPKFPTPVNLYFLLRFHKYAAPLEHILQNLSNASVGVLRTLATRYGLGLRIGDGGLVETQEIVDAVRKGLTRRKEESAEALKMVEFTLKQIARGGIHDHIGRGFHRYSVDRTWHVPHFEKMLYDQAQLLTAYTELFTITKNEYFAEVAADIVTYLSENLLSPGGGFFCAEDADSYPYVGAKEKKEGAFAVWEYDEIVNILDQRTAEVFIYHFGVEKNGNVDRRYDPHGELANKNILYERHTIDETAKHFNLGPDQVKELLEKAKSILREKRATRPKPHLDDKIITSWNGLTISALAKAHQHIVIGGLGAGGMGTSTRLLDLARNAVGFLKENMYDNEKKVLKRSFRQGASDVEGFADDYAFLINGLLDLYEASADESYLQWAIDLQATQDRLFWDEVGGGYYSGAVDDKNILLRLKEEHDGAEPAPSAVASWNLLRLYNIVPSAGDYHEKMKKTFEGFAEQLTTHPQAMAFLASVLGTFVVGTKKVIVHNPVKQPSSLLQIIQSQFLPNRILLHAIPDSNVIPRYNETFKAILEHPADTEQVFVCSGEECGLPVRTTEEVERALSEG</sequence>
<dbReference type="Proteomes" id="UP000053201">
    <property type="component" value="Unassembled WGS sequence"/>
</dbReference>
<dbReference type="InterPro" id="IPR004879">
    <property type="entry name" value="Ssp411-like_TRX"/>
</dbReference>
<dbReference type="Gene3D" id="3.40.30.10">
    <property type="entry name" value="Glutaredoxin"/>
    <property type="match status" value="1"/>
</dbReference>
<dbReference type="AlphaFoldDB" id="A0A0L0HLU0"/>
<evidence type="ECO:0000313" key="2">
    <source>
        <dbReference type="EMBL" id="KND02033.1"/>
    </source>
</evidence>
<dbReference type="GeneID" id="27686115"/>
<dbReference type="InterPro" id="IPR036249">
    <property type="entry name" value="Thioredoxin-like_sf"/>
</dbReference>
<feature type="domain" description="Spermatogenesis-associated protein 20-like TRX" evidence="1">
    <location>
        <begin position="80"/>
        <end position="241"/>
    </location>
</feature>
<name>A0A0L0HLU0_SPIPD</name>
<proteinExistence type="predicted"/>
<dbReference type="OrthoDB" id="1923667at2759"/>
<dbReference type="GO" id="GO:0003824">
    <property type="term" value="F:catalytic activity"/>
    <property type="evidence" value="ECO:0007669"/>
    <property type="project" value="UniProtKB-ARBA"/>
</dbReference>
<dbReference type="Gene3D" id="1.50.10.10">
    <property type="match status" value="1"/>
</dbReference>
<dbReference type="CDD" id="cd02955">
    <property type="entry name" value="SSP411"/>
    <property type="match status" value="1"/>
</dbReference>
<protein>
    <recommendedName>
        <fullName evidence="1">Spermatogenesis-associated protein 20-like TRX domain-containing protein</fullName>
    </recommendedName>
</protein>
<gene>
    <name evidence="2" type="ORF">SPPG_02536</name>
</gene>
<dbReference type="STRING" id="645134.A0A0L0HLU0"/>
<dbReference type="PANTHER" id="PTHR42899:SF1">
    <property type="entry name" value="SPERMATOGENESIS-ASSOCIATED PROTEIN 20"/>
    <property type="match status" value="1"/>
</dbReference>
<dbReference type="InterPro" id="IPR008928">
    <property type="entry name" value="6-hairpin_glycosidase_sf"/>
</dbReference>
<dbReference type="InterPro" id="IPR024705">
    <property type="entry name" value="Ssp411"/>
</dbReference>
<dbReference type="VEuPathDB" id="FungiDB:SPPG_02536"/>
<dbReference type="eggNOG" id="KOG2244">
    <property type="taxonomic scope" value="Eukaryota"/>
</dbReference>
<organism evidence="2 3">
    <name type="scientific">Spizellomyces punctatus (strain DAOM BR117)</name>
    <dbReference type="NCBI Taxonomy" id="645134"/>
    <lineage>
        <taxon>Eukaryota</taxon>
        <taxon>Fungi</taxon>
        <taxon>Fungi incertae sedis</taxon>
        <taxon>Chytridiomycota</taxon>
        <taxon>Chytridiomycota incertae sedis</taxon>
        <taxon>Chytridiomycetes</taxon>
        <taxon>Spizellomycetales</taxon>
        <taxon>Spizellomycetaceae</taxon>
        <taxon>Spizellomyces</taxon>
    </lineage>
</organism>
<dbReference type="EMBL" id="KQ257453">
    <property type="protein sequence ID" value="KND02033.1"/>
    <property type="molecule type" value="Genomic_DNA"/>
</dbReference>
<evidence type="ECO:0000313" key="3">
    <source>
        <dbReference type="Proteomes" id="UP000053201"/>
    </source>
</evidence>
<keyword evidence="3" id="KW-1185">Reference proteome</keyword>
<dbReference type="Pfam" id="PF03190">
    <property type="entry name" value="Thioredox_DsbH"/>
    <property type="match status" value="1"/>
</dbReference>